<dbReference type="EMBL" id="JBANRG010000005">
    <property type="protein sequence ID" value="KAK7466171.1"/>
    <property type="molecule type" value="Genomic_DNA"/>
</dbReference>
<sequence>MNPKLSLLDFPNELLLEVAQYLHGSSLLCLAMICKRLHCITVPYIFHILGFKDPTLFREHTFYSEPQNLRLSDDNILLLPATNLYNIGSSPELRMNNFSRIEVLFSAGSSLAFRETHSLLSLTSQLSNLGYVKFNISSVRFRDSVRAVEWAVEFARLVNGLLGMADTTVELVGVNKILMRMFQAHERRKQREEDMLREEQRRRDAETSKTKKRIPRLLAFRKSIFPTLRKLDRDRPTSPEVGLVSTPDYDSEIVDDCLPSPAGVRALALKIHSPLILQYPFAAWTSQCLSTVSSVSLSNLGPLTAKFLDESHLPCLRTFHLDVEDLEIPSIPAPSKILGFLARHPSITTLDLSRLSENPTSFAPRPVVSSLDSVEPPKSLGNLLPQMTTLIATPEYMMYFFAEAKEDGNDSVHQPSVPFPKLASITVTSDYYGMPPYGYQYMRFEKVLRLIDEWMVTNTSKIGQAHEHSTRNLTLEIRFLCRLGLVEWLDSSFAGSASAVPPVRQGGIHPLSVSDSDSTAEFATQSNSTAVLASSYPFRLTTLSLNTSGRFYFSSSILSALTSWISRVPLFAGVEGIIFSEQCSFDTEMGSIAGAQPLHLIREDSTKNDQRTVPMSKGRILSTLRESCPWAKRVVFGPEPGNGTDEMPETIAVY</sequence>
<dbReference type="PROSITE" id="PS50181">
    <property type="entry name" value="FBOX"/>
    <property type="match status" value="1"/>
</dbReference>
<feature type="region of interest" description="Disordered" evidence="1">
    <location>
        <begin position="189"/>
        <end position="209"/>
    </location>
</feature>
<reference evidence="3 4" key="1">
    <citation type="submission" date="2024-01" db="EMBL/GenBank/DDBJ databases">
        <title>A draft genome for the cacao thread blight pathogen Marasmiellus scandens.</title>
        <authorList>
            <person name="Baruah I.K."/>
            <person name="Leung J."/>
            <person name="Bukari Y."/>
            <person name="Amoako-Attah I."/>
            <person name="Meinhardt L.W."/>
            <person name="Bailey B.A."/>
            <person name="Cohen S.P."/>
        </authorList>
    </citation>
    <scope>NUCLEOTIDE SEQUENCE [LARGE SCALE GENOMIC DNA]</scope>
    <source>
        <strain evidence="3 4">GH-19</strain>
    </source>
</reference>
<dbReference type="SUPFAM" id="SSF81383">
    <property type="entry name" value="F-box domain"/>
    <property type="match status" value="1"/>
</dbReference>
<evidence type="ECO:0000259" key="2">
    <source>
        <dbReference type="PROSITE" id="PS50181"/>
    </source>
</evidence>
<comment type="caution">
    <text evidence="3">The sequence shown here is derived from an EMBL/GenBank/DDBJ whole genome shotgun (WGS) entry which is preliminary data.</text>
</comment>
<protein>
    <recommendedName>
        <fullName evidence="2">F-box domain-containing protein</fullName>
    </recommendedName>
</protein>
<dbReference type="Proteomes" id="UP001498398">
    <property type="component" value="Unassembled WGS sequence"/>
</dbReference>
<keyword evidence="4" id="KW-1185">Reference proteome</keyword>
<organism evidence="3 4">
    <name type="scientific">Marasmiellus scandens</name>
    <dbReference type="NCBI Taxonomy" id="2682957"/>
    <lineage>
        <taxon>Eukaryota</taxon>
        <taxon>Fungi</taxon>
        <taxon>Dikarya</taxon>
        <taxon>Basidiomycota</taxon>
        <taxon>Agaricomycotina</taxon>
        <taxon>Agaricomycetes</taxon>
        <taxon>Agaricomycetidae</taxon>
        <taxon>Agaricales</taxon>
        <taxon>Marasmiineae</taxon>
        <taxon>Omphalotaceae</taxon>
        <taxon>Marasmiellus</taxon>
    </lineage>
</organism>
<dbReference type="CDD" id="cd09917">
    <property type="entry name" value="F-box_SF"/>
    <property type="match status" value="1"/>
</dbReference>
<feature type="domain" description="F-box" evidence="2">
    <location>
        <begin position="4"/>
        <end position="40"/>
    </location>
</feature>
<dbReference type="InterPro" id="IPR036047">
    <property type="entry name" value="F-box-like_dom_sf"/>
</dbReference>
<proteinExistence type="predicted"/>
<evidence type="ECO:0000313" key="4">
    <source>
        <dbReference type="Proteomes" id="UP001498398"/>
    </source>
</evidence>
<dbReference type="InterPro" id="IPR001810">
    <property type="entry name" value="F-box_dom"/>
</dbReference>
<name>A0ABR1JUU3_9AGAR</name>
<gene>
    <name evidence="3" type="ORF">VKT23_004891</name>
</gene>
<evidence type="ECO:0000313" key="3">
    <source>
        <dbReference type="EMBL" id="KAK7466171.1"/>
    </source>
</evidence>
<accession>A0ABR1JUU3</accession>
<evidence type="ECO:0000256" key="1">
    <source>
        <dbReference type="SAM" id="MobiDB-lite"/>
    </source>
</evidence>